<dbReference type="RefSeq" id="WP_200981575.1">
    <property type="nucleotide sequence ID" value="NZ_CP064654.1"/>
</dbReference>
<name>A0A7S8IU38_9SPHN</name>
<protein>
    <submittedName>
        <fullName evidence="2">Uncharacterized protein</fullName>
    </submittedName>
</protein>
<dbReference type="AlphaFoldDB" id="A0A7S8IU38"/>
<keyword evidence="1" id="KW-0472">Membrane</keyword>
<keyword evidence="1" id="KW-1133">Transmembrane helix</keyword>
<sequence length="134" mass="14008">MSGLPPALIQFLGSLAAILALAAIAWWLKLGPTPRLADREAALRAADEAVSGFLAVDCAIDEDGHGALLRDASGRILLLRPHGSHYAGRVLTRAATARIEGGTLVIDTAEKRYGAARLKLADASAWMQAIKGIG</sequence>
<evidence type="ECO:0000313" key="3">
    <source>
        <dbReference type="Proteomes" id="UP000594459"/>
    </source>
</evidence>
<accession>A0A7S8IU38</accession>
<reference evidence="2 3" key="1">
    <citation type="submission" date="2020-11" db="EMBL/GenBank/DDBJ databases">
        <title>The genome sequence of Erythrobacter sp. 6D36.</title>
        <authorList>
            <person name="Liu Y."/>
        </authorList>
    </citation>
    <scope>NUCLEOTIDE SEQUENCE [LARGE SCALE GENOMIC DNA]</scope>
    <source>
        <strain evidence="2 3">6D36</strain>
    </source>
</reference>
<keyword evidence="1" id="KW-0812">Transmembrane</keyword>
<evidence type="ECO:0000256" key="1">
    <source>
        <dbReference type="SAM" id="Phobius"/>
    </source>
</evidence>
<evidence type="ECO:0000313" key="2">
    <source>
        <dbReference type="EMBL" id="QPC98569.1"/>
    </source>
</evidence>
<gene>
    <name evidence="2" type="ORF">IRL76_12065</name>
</gene>
<proteinExistence type="predicted"/>
<organism evidence="2 3">
    <name type="scientific">Qipengyuania soli</name>
    <dbReference type="NCBI Taxonomy" id="2782568"/>
    <lineage>
        <taxon>Bacteria</taxon>
        <taxon>Pseudomonadati</taxon>
        <taxon>Pseudomonadota</taxon>
        <taxon>Alphaproteobacteria</taxon>
        <taxon>Sphingomonadales</taxon>
        <taxon>Erythrobacteraceae</taxon>
        <taxon>Qipengyuania</taxon>
    </lineage>
</organism>
<dbReference type="Proteomes" id="UP000594459">
    <property type="component" value="Chromosome"/>
</dbReference>
<feature type="transmembrane region" description="Helical" evidence="1">
    <location>
        <begin position="6"/>
        <end position="28"/>
    </location>
</feature>
<dbReference type="EMBL" id="CP064654">
    <property type="protein sequence ID" value="QPC98569.1"/>
    <property type="molecule type" value="Genomic_DNA"/>
</dbReference>
<dbReference type="KEGG" id="qso:IRL76_12065"/>
<keyword evidence="3" id="KW-1185">Reference proteome</keyword>